<feature type="domain" description="GST N-terminal" evidence="1">
    <location>
        <begin position="4"/>
        <end position="84"/>
    </location>
</feature>
<dbReference type="InterPro" id="IPR036249">
    <property type="entry name" value="Thioredoxin-like_sf"/>
</dbReference>
<dbReference type="InterPro" id="IPR036282">
    <property type="entry name" value="Glutathione-S-Trfase_C_sf"/>
</dbReference>
<dbReference type="Gene3D" id="1.20.1050.10">
    <property type="match status" value="1"/>
</dbReference>
<dbReference type="SFLD" id="SFLDS00019">
    <property type="entry name" value="Glutathione_Transferase_(cytos"/>
    <property type="match status" value="1"/>
</dbReference>
<name>A0A5Q0C8I1_9HYPH</name>
<dbReference type="InterPro" id="IPR040079">
    <property type="entry name" value="Glutathione_S-Trfase"/>
</dbReference>
<proteinExistence type="predicted"/>
<dbReference type="GO" id="GO:0016034">
    <property type="term" value="F:maleylacetoacetate isomerase activity"/>
    <property type="evidence" value="ECO:0007669"/>
    <property type="project" value="TreeGrafter"/>
</dbReference>
<dbReference type="Proteomes" id="UP000326881">
    <property type="component" value="Chromosome"/>
</dbReference>
<organism evidence="2 3">
    <name type="scientific">Rhizobium grahamii</name>
    <dbReference type="NCBI Taxonomy" id="1120045"/>
    <lineage>
        <taxon>Bacteria</taxon>
        <taxon>Pseudomonadati</taxon>
        <taxon>Pseudomonadota</taxon>
        <taxon>Alphaproteobacteria</taxon>
        <taxon>Hyphomicrobiales</taxon>
        <taxon>Rhizobiaceae</taxon>
        <taxon>Rhizobium/Agrobacterium group</taxon>
        <taxon>Rhizobium</taxon>
    </lineage>
</organism>
<protein>
    <submittedName>
        <fullName evidence="2">Glutathione S-transferase family protein</fullName>
    </submittedName>
</protein>
<dbReference type="PANTHER" id="PTHR42673">
    <property type="entry name" value="MALEYLACETOACETATE ISOMERASE"/>
    <property type="match status" value="1"/>
</dbReference>
<dbReference type="EMBL" id="CP043498">
    <property type="protein sequence ID" value="QFY61733.1"/>
    <property type="molecule type" value="Genomic_DNA"/>
</dbReference>
<evidence type="ECO:0000313" key="2">
    <source>
        <dbReference type="EMBL" id="QFY61733.1"/>
    </source>
</evidence>
<evidence type="ECO:0000259" key="1">
    <source>
        <dbReference type="PROSITE" id="PS50404"/>
    </source>
</evidence>
<sequence>MDKLTLYIGNKNYSSWSFRAWIAMTAGGIPFEEVVVPFDFATGNQHFREFSPNGQVPVLVHGELRVWQSLAIIEYVAELFPEAGIWPKERDKRAVARAASMEMLSSFHHLRNACPMNIRRPKGKIALADGVMADVARIEAIWRDLRARSGGPFLLGAFSGIDAMFAPVVNRFDTYDLVTASDTLSYIAEVKAHPAWRAWEEAARAEPWIVQEDEV</sequence>
<dbReference type="GO" id="GO:0004364">
    <property type="term" value="F:glutathione transferase activity"/>
    <property type="evidence" value="ECO:0007669"/>
    <property type="project" value="TreeGrafter"/>
</dbReference>
<dbReference type="PROSITE" id="PS50404">
    <property type="entry name" value="GST_NTER"/>
    <property type="match status" value="1"/>
</dbReference>
<dbReference type="AlphaFoldDB" id="A0A5Q0C8I1"/>
<dbReference type="SUPFAM" id="SSF47616">
    <property type="entry name" value="GST C-terminal domain-like"/>
    <property type="match status" value="1"/>
</dbReference>
<dbReference type="GO" id="GO:0006559">
    <property type="term" value="P:L-phenylalanine catabolic process"/>
    <property type="evidence" value="ECO:0007669"/>
    <property type="project" value="TreeGrafter"/>
</dbReference>
<dbReference type="SFLD" id="SFLDG00358">
    <property type="entry name" value="Main_(cytGST)"/>
    <property type="match status" value="1"/>
</dbReference>
<gene>
    <name evidence="2" type="ORF">FZ934_15785</name>
</gene>
<dbReference type="RefSeq" id="WP_153271823.1">
    <property type="nucleotide sequence ID" value="NZ_CP043498.1"/>
</dbReference>
<dbReference type="Gene3D" id="3.40.30.10">
    <property type="entry name" value="Glutaredoxin"/>
    <property type="match status" value="1"/>
</dbReference>
<dbReference type="SUPFAM" id="SSF52833">
    <property type="entry name" value="Thioredoxin-like"/>
    <property type="match status" value="1"/>
</dbReference>
<keyword evidence="3" id="KW-1185">Reference proteome</keyword>
<dbReference type="CDD" id="cd03043">
    <property type="entry name" value="GST_N_1"/>
    <property type="match status" value="1"/>
</dbReference>
<dbReference type="OrthoDB" id="9799538at2"/>
<accession>A0A5Q0C8I1</accession>
<dbReference type="Pfam" id="PF13409">
    <property type="entry name" value="GST_N_2"/>
    <property type="match status" value="1"/>
</dbReference>
<dbReference type="KEGG" id="rgr:FZ934_15785"/>
<dbReference type="PANTHER" id="PTHR42673:SF4">
    <property type="entry name" value="MALEYLACETOACETATE ISOMERASE"/>
    <property type="match status" value="1"/>
</dbReference>
<dbReference type="Pfam" id="PF13410">
    <property type="entry name" value="GST_C_2"/>
    <property type="match status" value="1"/>
</dbReference>
<dbReference type="CDD" id="cd03194">
    <property type="entry name" value="GST_C_3"/>
    <property type="match status" value="1"/>
</dbReference>
<reference evidence="2 3" key="1">
    <citation type="submission" date="2019-08" db="EMBL/GenBank/DDBJ databases">
        <title>Prosopis cineraria nodule microbiome.</title>
        <authorList>
            <person name="Ali R."/>
            <person name="Chaluvadi S.R."/>
            <person name="Wang X."/>
        </authorList>
    </citation>
    <scope>NUCLEOTIDE SEQUENCE [LARGE SCALE GENOMIC DNA]</scope>
    <source>
        <strain evidence="2 3">BG7</strain>
    </source>
</reference>
<keyword evidence="2" id="KW-0808">Transferase</keyword>
<dbReference type="GO" id="GO:0006749">
    <property type="term" value="P:glutathione metabolic process"/>
    <property type="evidence" value="ECO:0007669"/>
    <property type="project" value="TreeGrafter"/>
</dbReference>
<evidence type="ECO:0000313" key="3">
    <source>
        <dbReference type="Proteomes" id="UP000326881"/>
    </source>
</evidence>
<dbReference type="InterPro" id="IPR004045">
    <property type="entry name" value="Glutathione_S-Trfase_N"/>
</dbReference>